<name>A0A3A4ABY9_9ACTN</name>
<feature type="compositionally biased region" description="Low complexity" evidence="5">
    <location>
        <begin position="570"/>
        <end position="590"/>
    </location>
</feature>
<dbReference type="EMBL" id="QZEY01000017">
    <property type="protein sequence ID" value="RJL24024.1"/>
    <property type="molecule type" value="Genomic_DNA"/>
</dbReference>
<comment type="similarity">
    <text evidence="1">Belongs to the peptidase C40 family.</text>
</comment>
<evidence type="ECO:0000313" key="8">
    <source>
        <dbReference type="Proteomes" id="UP000265768"/>
    </source>
</evidence>
<dbReference type="OrthoDB" id="1099523at2"/>
<feature type="compositionally biased region" description="Gly residues" evidence="5">
    <location>
        <begin position="387"/>
        <end position="397"/>
    </location>
</feature>
<accession>A0A3A4ABY9</accession>
<feature type="region of interest" description="Disordered" evidence="5">
    <location>
        <begin position="254"/>
        <end position="275"/>
    </location>
</feature>
<evidence type="ECO:0000256" key="1">
    <source>
        <dbReference type="ARBA" id="ARBA00007074"/>
    </source>
</evidence>
<dbReference type="Gene3D" id="3.90.1720.10">
    <property type="entry name" value="endopeptidase domain like (from Nostoc punctiforme)"/>
    <property type="match status" value="1"/>
</dbReference>
<feature type="domain" description="NlpC/P60" evidence="6">
    <location>
        <begin position="1129"/>
        <end position="1257"/>
    </location>
</feature>
<feature type="region of interest" description="Disordered" evidence="5">
    <location>
        <begin position="566"/>
        <end position="593"/>
    </location>
</feature>
<feature type="compositionally biased region" description="Basic and acidic residues" evidence="5">
    <location>
        <begin position="133"/>
        <end position="152"/>
    </location>
</feature>
<protein>
    <recommendedName>
        <fullName evidence="6">NlpC/P60 domain-containing protein</fullName>
    </recommendedName>
</protein>
<organism evidence="7 8">
    <name type="scientific">Bailinhaonella thermotolerans</name>
    <dbReference type="NCBI Taxonomy" id="1070861"/>
    <lineage>
        <taxon>Bacteria</taxon>
        <taxon>Bacillati</taxon>
        <taxon>Actinomycetota</taxon>
        <taxon>Actinomycetes</taxon>
        <taxon>Streptosporangiales</taxon>
        <taxon>Streptosporangiaceae</taxon>
        <taxon>Bailinhaonella</taxon>
    </lineage>
</organism>
<evidence type="ECO:0000256" key="2">
    <source>
        <dbReference type="ARBA" id="ARBA00022670"/>
    </source>
</evidence>
<feature type="compositionally biased region" description="Gly residues" evidence="5">
    <location>
        <begin position="1070"/>
        <end position="1086"/>
    </location>
</feature>
<keyword evidence="8" id="KW-1185">Reference proteome</keyword>
<proteinExistence type="inferred from homology"/>
<evidence type="ECO:0000313" key="7">
    <source>
        <dbReference type="EMBL" id="RJL24024.1"/>
    </source>
</evidence>
<evidence type="ECO:0000256" key="5">
    <source>
        <dbReference type="SAM" id="MobiDB-lite"/>
    </source>
</evidence>
<dbReference type="InterPro" id="IPR038765">
    <property type="entry name" value="Papain-like_cys_pep_sf"/>
</dbReference>
<keyword evidence="2" id="KW-0645">Protease</keyword>
<dbReference type="AlphaFoldDB" id="A0A3A4ABY9"/>
<keyword evidence="3" id="KW-0378">Hydrolase</keyword>
<feature type="compositionally biased region" description="Low complexity" evidence="5">
    <location>
        <begin position="26"/>
        <end position="43"/>
    </location>
</feature>
<evidence type="ECO:0000256" key="4">
    <source>
        <dbReference type="ARBA" id="ARBA00022807"/>
    </source>
</evidence>
<dbReference type="Proteomes" id="UP000265768">
    <property type="component" value="Unassembled WGS sequence"/>
</dbReference>
<evidence type="ECO:0000256" key="3">
    <source>
        <dbReference type="ARBA" id="ARBA00022801"/>
    </source>
</evidence>
<keyword evidence="4" id="KW-0788">Thiol protease</keyword>
<comment type="caution">
    <text evidence="7">The sequence shown here is derived from an EMBL/GenBank/DDBJ whole genome shotgun (WGS) entry which is preliminary data.</text>
</comment>
<dbReference type="RefSeq" id="WP_119930280.1">
    <property type="nucleotide sequence ID" value="NZ_QZEY01000017.1"/>
</dbReference>
<dbReference type="PROSITE" id="PS51935">
    <property type="entry name" value="NLPC_P60"/>
    <property type="match status" value="1"/>
</dbReference>
<feature type="compositionally biased region" description="Low complexity" evidence="5">
    <location>
        <begin position="265"/>
        <end position="275"/>
    </location>
</feature>
<gene>
    <name evidence="7" type="ORF">D5H75_31860</name>
</gene>
<feature type="region of interest" description="Disordered" evidence="5">
    <location>
        <begin position="1"/>
        <end position="171"/>
    </location>
</feature>
<evidence type="ECO:0000259" key="6">
    <source>
        <dbReference type="PROSITE" id="PS51935"/>
    </source>
</evidence>
<dbReference type="GO" id="GO:0008234">
    <property type="term" value="F:cysteine-type peptidase activity"/>
    <property type="evidence" value="ECO:0007669"/>
    <property type="project" value="UniProtKB-KW"/>
</dbReference>
<feature type="region of interest" description="Disordered" evidence="5">
    <location>
        <begin position="369"/>
        <end position="433"/>
    </location>
</feature>
<dbReference type="InterPro" id="IPR000064">
    <property type="entry name" value="NLP_P60_dom"/>
</dbReference>
<feature type="region of interest" description="Disordered" evidence="5">
    <location>
        <begin position="1064"/>
        <end position="1102"/>
    </location>
</feature>
<reference evidence="7 8" key="1">
    <citation type="submission" date="2018-09" db="EMBL/GenBank/DDBJ databases">
        <title>YIM 75507 draft genome.</title>
        <authorList>
            <person name="Tang S."/>
            <person name="Feng Y."/>
        </authorList>
    </citation>
    <scope>NUCLEOTIDE SEQUENCE [LARGE SCALE GENOMIC DNA]</scope>
    <source>
        <strain evidence="7 8">YIM 75507</strain>
    </source>
</reference>
<dbReference type="SUPFAM" id="SSF54001">
    <property type="entry name" value="Cysteine proteinases"/>
    <property type="match status" value="1"/>
</dbReference>
<sequence length="1257" mass="131511">MSEEPRRSPPGDSGEGEASSPLDGFATAPDAEATPPAASSARPGEGGQDAGKQAASFGKDMAIEAATHGAGLPTGPGMEMVGAAMGTDPEGGAPPGAPQEQSDPRSAARRLATAKEAFAGQLRGGDTAPAAARGDRDEPGTSLSDRLKDKLGDLGAGSGKDTPGDAAADGQEGKLARLKHDAGVMAGQAAGKAADEYAKKAAAAAWGVPPQVTQKALDATRKVLNTKTGQKFLNRSVGGKILNSSKFGRSVKEGLGIGGKKSQEQGPGDAAGQGDAAGKVLRSKWTLGVVFVVLVSMLLVALLDGNATDRRNQVQPDQKAEKIAAEYIPPGWLTLLKKAADSTLDEEDWAVVPWTILAGIAKAQTDFGRFSPYDDADRDPDRRTKDVGGGGGGGGGADVPIGPTTGAGPGPIEGVTGPGNNTSLSPDHPAPPAGNLSQQLGWYVWALRMHESETCINKPGGQYKCRNAQTGACGAYQYLKSTWNNYKGYATACDAPAAVQDRRKIEDVLKAWNRYHQWQKITMAHYYPAWANSPEKWNQKPGPSYVDNPTAWGFVDDVMNRMRKAAQIHPPGSGPDSDSPAPSGSPRAAGLTGGAAVRQGVFAGDCEVKNPDPEIGGKDGQGVGPFLLTPAAADLMEDDDLDPHNPCDAADWVADRLAETALAVHRDANAPEWKPNGDAKDMENARKYWRLVIERSGIFMDRSASTGQACVLPPDDAQDERYRQSVSYKIVYLWSCTIARASDLYLVTGGAYGNGGAFDYKVEQDRRALTRILVDEALGVSYAASKWKTEGCDNGSDDRQGIFPMTKQEAKAAGVQDRCDAAANIVGAARLVVSGEQVKVAARPKDKGVYQPMLGGWAKLGIALGRDADLFATVGPGTDFEPTDSCTRVMTGFLTKVAPQAGAFAALTDPPQASELGSWQQKLQQAAAAAGAKDPSTDPACVIGSWAPGYNGALAQLAADLAAPTSTGLDAAARKNLDGLGNYYLAEERALKPKDPVPGEDSLVIPRLAPKPLKEINAPIDPDALDAYSDLGGSNGPLGQKAVEYAWFFGGVIAPFDSAGKRIGSLADGSGPGGPGGGDGGAGDGSGPPQVEVGPDGCPVEAPRNTLREGSAKIGVQKLCVDSVDRAATPEAAKAIKWALTHLGWPYSQPKRMVWGWADCSSFTARAYKNGAGLPVYRGWAPTTYTWIKLSGAKHITYGTAKPGDLVLPRKSHIAMQLTHGYKVHTNIPGDVSKVERAYSSVNYTLRIVPDQVKPWD</sequence>
<dbReference type="GO" id="GO:0006508">
    <property type="term" value="P:proteolysis"/>
    <property type="evidence" value="ECO:0007669"/>
    <property type="project" value="UniProtKB-KW"/>
</dbReference>